<accession>A0A2P2QC69</accession>
<dbReference type="EMBL" id="GGEC01084098">
    <property type="protein sequence ID" value="MBX64582.1"/>
    <property type="molecule type" value="Transcribed_RNA"/>
</dbReference>
<reference evidence="1" key="1">
    <citation type="submission" date="2018-02" db="EMBL/GenBank/DDBJ databases">
        <title>Rhizophora mucronata_Transcriptome.</title>
        <authorList>
            <person name="Meera S.P."/>
            <person name="Sreeshan A."/>
            <person name="Augustine A."/>
        </authorList>
    </citation>
    <scope>NUCLEOTIDE SEQUENCE</scope>
    <source>
        <tissue evidence="1">Leaf</tissue>
    </source>
</reference>
<sequence length="11" mass="1270">MADLKYSSSIR</sequence>
<evidence type="ECO:0000313" key="1">
    <source>
        <dbReference type="EMBL" id="MBX64582.1"/>
    </source>
</evidence>
<proteinExistence type="predicted"/>
<organism evidence="1">
    <name type="scientific">Rhizophora mucronata</name>
    <name type="common">Asiatic mangrove</name>
    <dbReference type="NCBI Taxonomy" id="61149"/>
    <lineage>
        <taxon>Eukaryota</taxon>
        <taxon>Viridiplantae</taxon>
        <taxon>Streptophyta</taxon>
        <taxon>Embryophyta</taxon>
        <taxon>Tracheophyta</taxon>
        <taxon>Spermatophyta</taxon>
        <taxon>Magnoliopsida</taxon>
        <taxon>eudicotyledons</taxon>
        <taxon>Gunneridae</taxon>
        <taxon>Pentapetalae</taxon>
        <taxon>rosids</taxon>
        <taxon>fabids</taxon>
        <taxon>Malpighiales</taxon>
        <taxon>Rhizophoraceae</taxon>
        <taxon>Rhizophora</taxon>
    </lineage>
</organism>
<protein>
    <submittedName>
        <fullName evidence="1">Uncharacterized protein</fullName>
    </submittedName>
</protein>
<name>A0A2P2QC69_RHIMU</name>